<organism evidence="1 2">
    <name type="scientific">Bacteroides uniformis</name>
    <dbReference type="NCBI Taxonomy" id="820"/>
    <lineage>
        <taxon>Bacteria</taxon>
        <taxon>Pseudomonadati</taxon>
        <taxon>Bacteroidota</taxon>
        <taxon>Bacteroidia</taxon>
        <taxon>Bacteroidales</taxon>
        <taxon>Bacteroidaceae</taxon>
        <taxon>Bacteroides</taxon>
    </lineage>
</organism>
<dbReference type="Proteomes" id="UP000286114">
    <property type="component" value="Unassembled WGS sequence"/>
</dbReference>
<evidence type="ECO:0000313" key="2">
    <source>
        <dbReference type="Proteomes" id="UP000286114"/>
    </source>
</evidence>
<gene>
    <name evidence="1" type="ORF">DW873_00650</name>
</gene>
<dbReference type="AlphaFoldDB" id="A0A413XI09"/>
<evidence type="ECO:0000313" key="1">
    <source>
        <dbReference type="EMBL" id="RHB77538.1"/>
    </source>
</evidence>
<name>A0A413XI09_BACUN</name>
<accession>A0A413XI09</accession>
<proteinExistence type="predicted"/>
<reference evidence="1 2" key="1">
    <citation type="submission" date="2018-08" db="EMBL/GenBank/DDBJ databases">
        <title>A genome reference for cultivated species of the human gut microbiota.</title>
        <authorList>
            <person name="Zou Y."/>
            <person name="Xue W."/>
            <person name="Luo G."/>
        </authorList>
    </citation>
    <scope>NUCLEOTIDE SEQUENCE [LARGE SCALE GENOMIC DNA]</scope>
    <source>
        <strain evidence="1 2">AM39-1</strain>
    </source>
</reference>
<comment type="caution">
    <text evidence="1">The sequence shown here is derived from an EMBL/GenBank/DDBJ whole genome shotgun (WGS) entry which is preliminary data.</text>
</comment>
<dbReference type="Pfam" id="PF14053">
    <property type="entry name" value="DUF4248"/>
    <property type="match status" value="1"/>
</dbReference>
<sequence>MQYSSLSPLGGEDLRPFRIHAYSKEELAMLYNPTYCISNAIYTLAAWIRHNKALKGELEKVGYNKYRRTFTPLEVKVLVKYLGEP</sequence>
<dbReference type="EMBL" id="QSHA01000001">
    <property type="protein sequence ID" value="RHB77538.1"/>
    <property type="molecule type" value="Genomic_DNA"/>
</dbReference>
<dbReference type="InterPro" id="IPR025342">
    <property type="entry name" value="DUF4248"/>
</dbReference>
<protein>
    <submittedName>
        <fullName evidence="1">DUF4248 domain-containing protein</fullName>
    </submittedName>
</protein>
<dbReference type="RefSeq" id="WP_117880759.1">
    <property type="nucleotide sequence ID" value="NZ_QSHA01000001.1"/>
</dbReference>